<feature type="compositionally biased region" description="Basic and acidic residues" evidence="1">
    <location>
        <begin position="390"/>
        <end position="400"/>
    </location>
</feature>
<proteinExistence type="predicted"/>
<feature type="region of interest" description="Disordered" evidence="1">
    <location>
        <begin position="344"/>
        <end position="443"/>
    </location>
</feature>
<gene>
    <name evidence="2" type="ORF">Q5P01_000080</name>
</gene>
<protein>
    <submittedName>
        <fullName evidence="2">Uncharacterized protein</fullName>
    </submittedName>
</protein>
<comment type="caution">
    <text evidence="2">The sequence shown here is derived from an EMBL/GenBank/DDBJ whole genome shotgun (WGS) entry which is preliminary data.</text>
</comment>
<sequence>MVTNTVAAGTQDQEQRRPGRRHPVALQHAAVADLDHVSLTYPAAAERSSGVPGDNQTGASTVAIRSCMRPTVSKALRDKFPWLNCLCPAGAQLPHARLREHEEKARVSAAVTEEERRKLRQALPPAGGDRREARPTGVGNKIAGTWIAGSSRRTARYSSRPDPLAAVAGRRSSDLDPSYCGGEIRRPGDSPGYSCPPSPSRRREAGGVTRGVQSRGSHGQREEGLTLRLDNRSYREDRAMRLAPGAARANPRERVARVFRPETRARAVASSPVRRAARRRRAAARAQELHEDLAHPGGPRGASFRSEASTTCTGGVRGSVVAFLGRFFESGGSDLNSFALELQKPRGAAARTRSARVGAVRHRRRRGERRLEPPHRRRRKKASARPGSGRTERRCSANREKRVRGSRVRDERVRAGGAVHGALRDRLQRGAGGSRDQRLLTGGGEPRSFSSWCAQLERSLWRRPAERERRLEAARLSRHGVALAGFTGIPPKIRDKHWTGAKCELMFRTLKYVCDLWALKKPQIGPEYGFSVHDDGVARFLGESREALPSPPSP</sequence>
<feature type="region of interest" description="Disordered" evidence="1">
    <location>
        <begin position="1"/>
        <end position="22"/>
    </location>
</feature>
<reference evidence="2" key="1">
    <citation type="submission" date="2023-07" db="EMBL/GenBank/DDBJ databases">
        <title>Chromosome-level Genome Assembly of Striped Snakehead (Channa striata).</title>
        <authorList>
            <person name="Liu H."/>
        </authorList>
    </citation>
    <scope>NUCLEOTIDE SEQUENCE</scope>
    <source>
        <strain evidence="2">Gz</strain>
        <tissue evidence="2">Muscle</tissue>
    </source>
</reference>
<keyword evidence="3" id="KW-1185">Reference proteome</keyword>
<feature type="region of interest" description="Disordered" evidence="1">
    <location>
        <begin position="122"/>
        <end position="226"/>
    </location>
</feature>
<accession>A0AA88IW29</accession>
<evidence type="ECO:0000256" key="1">
    <source>
        <dbReference type="SAM" id="MobiDB-lite"/>
    </source>
</evidence>
<name>A0AA88IW29_CHASR</name>
<evidence type="ECO:0000313" key="3">
    <source>
        <dbReference type="Proteomes" id="UP001187415"/>
    </source>
</evidence>
<feature type="compositionally biased region" description="Basic residues" evidence="1">
    <location>
        <begin position="359"/>
        <end position="368"/>
    </location>
</feature>
<dbReference type="EMBL" id="JAUPFM010000149">
    <property type="protein sequence ID" value="KAK2812081.1"/>
    <property type="molecule type" value="Genomic_DNA"/>
</dbReference>
<dbReference type="AlphaFoldDB" id="A0AA88IW29"/>
<evidence type="ECO:0000313" key="2">
    <source>
        <dbReference type="EMBL" id="KAK2812081.1"/>
    </source>
</evidence>
<feature type="region of interest" description="Disordered" evidence="1">
    <location>
        <begin position="284"/>
        <end position="311"/>
    </location>
</feature>
<organism evidence="2 3">
    <name type="scientific">Channa striata</name>
    <name type="common">Snakehead murrel</name>
    <name type="synonym">Ophicephalus striatus</name>
    <dbReference type="NCBI Taxonomy" id="64152"/>
    <lineage>
        <taxon>Eukaryota</taxon>
        <taxon>Metazoa</taxon>
        <taxon>Chordata</taxon>
        <taxon>Craniata</taxon>
        <taxon>Vertebrata</taxon>
        <taxon>Euteleostomi</taxon>
        <taxon>Actinopterygii</taxon>
        <taxon>Neopterygii</taxon>
        <taxon>Teleostei</taxon>
        <taxon>Neoteleostei</taxon>
        <taxon>Acanthomorphata</taxon>
        <taxon>Anabantaria</taxon>
        <taxon>Anabantiformes</taxon>
        <taxon>Channoidei</taxon>
        <taxon>Channidae</taxon>
        <taxon>Channa</taxon>
    </lineage>
</organism>
<feature type="compositionally biased region" description="Polar residues" evidence="1">
    <location>
        <begin position="1"/>
        <end position="12"/>
    </location>
</feature>
<dbReference type="Proteomes" id="UP001187415">
    <property type="component" value="Unassembled WGS sequence"/>
</dbReference>